<dbReference type="AlphaFoldDB" id="A0A3R9EDS0"/>
<dbReference type="PANTHER" id="PTHR32089">
    <property type="entry name" value="METHYL-ACCEPTING CHEMOTAXIS PROTEIN MCPB"/>
    <property type="match status" value="1"/>
</dbReference>
<dbReference type="PROSITE" id="PS50885">
    <property type="entry name" value="HAMP"/>
    <property type="match status" value="1"/>
</dbReference>
<dbReference type="Gene3D" id="1.10.287.950">
    <property type="entry name" value="Methyl-accepting chemotaxis protein"/>
    <property type="match status" value="1"/>
</dbReference>
<evidence type="ECO:0000256" key="4">
    <source>
        <dbReference type="ARBA" id="ARBA00023224"/>
    </source>
</evidence>
<feature type="domain" description="Methyl-accepting transducer" evidence="10">
    <location>
        <begin position="311"/>
        <end position="547"/>
    </location>
</feature>
<keyword evidence="4 6" id="KW-0807">Transducer</keyword>
<dbReference type="CDD" id="cd11386">
    <property type="entry name" value="MCP_signal"/>
    <property type="match status" value="1"/>
</dbReference>
<feature type="domain" description="HAMP" evidence="11">
    <location>
        <begin position="239"/>
        <end position="292"/>
    </location>
</feature>
<keyword evidence="9" id="KW-0812">Transmembrane</keyword>
<sequence>MFFKKKKTAEKAVTKKKHSSTRSRKRSLSLKLKIVSLSIVSMLLLALVTALYAQYTIKNSNLDSMEAELRTISSLLSDQITPGKAQVIINNPSKNNPGVVTLQKQMDKILKENPLINNLYLLKLDGDQLTVPTMSSTMMTNDFTYGSKLSAAQSFQNAALEAFKGNKRTTTDIYKSGNSTKISGFSPITDMNGKAIALYGVDFDVMQVNKKINAEVAGIWVLALIILAISSSAMYFLVSRLIKPLNNIKDLTANIAKGDLSQEDIRVSSKDEVGALAESINSMTASLRTLVSQVQTSTNEVSTETVELSKVSSDSVEAIRELTAANQQAAASTQEQNANIEEMQATLEEINAGIEEINASAQQASYIAKNSTKTSKEGTVRIDEMLAGLEAVDENTNQLANIITVLEKQSDKITQFVKIINTISDQTNLLALNAAIEAARAGEHGKGFAVVANEVRKLAEESAKSASTIISIVNENVQNTREAVEYIMKTREAVQYNKDLSINAKNTLHEIYETTVEIEDNSNNIASAIEQQMIAIEQITNSLDTVSQASQQIAAGTSQTDQSTQEQLRIAENVNETAKILQQTAIQLEKLTGNFKL</sequence>
<feature type="region of interest" description="Disordered" evidence="8">
    <location>
        <begin position="1"/>
        <end position="24"/>
    </location>
</feature>
<evidence type="ECO:0000256" key="1">
    <source>
        <dbReference type="ARBA" id="ARBA00004236"/>
    </source>
</evidence>
<feature type="transmembrane region" description="Helical" evidence="9">
    <location>
        <begin position="217"/>
        <end position="238"/>
    </location>
</feature>
<dbReference type="GO" id="GO:0007165">
    <property type="term" value="P:signal transduction"/>
    <property type="evidence" value="ECO:0007669"/>
    <property type="project" value="UniProtKB-KW"/>
</dbReference>
<dbReference type="Pfam" id="PF00672">
    <property type="entry name" value="HAMP"/>
    <property type="match status" value="1"/>
</dbReference>
<dbReference type="OrthoDB" id="369835at2"/>
<dbReference type="Gene3D" id="6.10.340.10">
    <property type="match status" value="1"/>
</dbReference>
<dbReference type="PANTHER" id="PTHR32089:SF112">
    <property type="entry name" value="LYSOZYME-LIKE PROTEIN-RELATED"/>
    <property type="match status" value="1"/>
</dbReference>
<dbReference type="SMART" id="SM00283">
    <property type="entry name" value="MA"/>
    <property type="match status" value="1"/>
</dbReference>
<dbReference type="GO" id="GO:0006935">
    <property type="term" value="P:chemotaxis"/>
    <property type="evidence" value="ECO:0007669"/>
    <property type="project" value="InterPro"/>
</dbReference>
<proteinExistence type="inferred from homology"/>
<dbReference type="PROSITE" id="PS50111">
    <property type="entry name" value="CHEMOTAXIS_TRANSDUC_2"/>
    <property type="match status" value="1"/>
</dbReference>
<keyword evidence="2" id="KW-1003">Cell membrane</keyword>
<dbReference type="PRINTS" id="PR00260">
    <property type="entry name" value="CHEMTRNSDUCR"/>
</dbReference>
<comment type="caution">
    <text evidence="12">The sequence shown here is derived from an EMBL/GenBank/DDBJ whole genome shotgun (WGS) entry which is preliminary data.</text>
</comment>
<feature type="coiled-coil region" evidence="7">
    <location>
        <begin position="333"/>
        <end position="360"/>
    </location>
</feature>
<gene>
    <name evidence="12" type="ORF">EJA10_02155</name>
</gene>
<keyword evidence="3 9" id="KW-0472">Membrane</keyword>
<dbReference type="STRING" id="285983.UB32_12455"/>
<accession>A0A3R9EDS0</accession>
<dbReference type="RefSeq" id="WP_125478336.1">
    <property type="nucleotide sequence ID" value="NZ_RSFW01000002.1"/>
</dbReference>
<dbReference type="InterPro" id="IPR004090">
    <property type="entry name" value="Chemotax_Me-accpt_rcpt"/>
</dbReference>
<organism evidence="12 13">
    <name type="scientific">Mesobacillus subterraneus</name>
    <dbReference type="NCBI Taxonomy" id="285983"/>
    <lineage>
        <taxon>Bacteria</taxon>
        <taxon>Bacillati</taxon>
        <taxon>Bacillota</taxon>
        <taxon>Bacilli</taxon>
        <taxon>Bacillales</taxon>
        <taxon>Bacillaceae</taxon>
        <taxon>Mesobacillus</taxon>
    </lineage>
</organism>
<dbReference type="EMBL" id="RSFW01000002">
    <property type="protein sequence ID" value="RSD29464.1"/>
    <property type="molecule type" value="Genomic_DNA"/>
</dbReference>
<evidence type="ECO:0000259" key="10">
    <source>
        <dbReference type="PROSITE" id="PS50111"/>
    </source>
</evidence>
<dbReference type="SUPFAM" id="SSF58104">
    <property type="entry name" value="Methyl-accepting chemotaxis protein (MCP) signaling domain"/>
    <property type="match status" value="1"/>
</dbReference>
<evidence type="ECO:0000256" key="9">
    <source>
        <dbReference type="SAM" id="Phobius"/>
    </source>
</evidence>
<keyword evidence="9" id="KW-1133">Transmembrane helix</keyword>
<evidence type="ECO:0000256" key="3">
    <source>
        <dbReference type="ARBA" id="ARBA00023136"/>
    </source>
</evidence>
<dbReference type="InterPro" id="IPR004089">
    <property type="entry name" value="MCPsignal_dom"/>
</dbReference>
<dbReference type="SMART" id="SM00304">
    <property type="entry name" value="HAMP"/>
    <property type="match status" value="1"/>
</dbReference>
<keyword evidence="7" id="KW-0175">Coiled coil</keyword>
<evidence type="ECO:0000256" key="7">
    <source>
        <dbReference type="SAM" id="Coils"/>
    </source>
</evidence>
<evidence type="ECO:0000256" key="5">
    <source>
        <dbReference type="ARBA" id="ARBA00029447"/>
    </source>
</evidence>
<evidence type="ECO:0000313" key="13">
    <source>
        <dbReference type="Proteomes" id="UP000279911"/>
    </source>
</evidence>
<comment type="subcellular location">
    <subcellularLocation>
        <location evidence="1">Cell membrane</location>
    </subcellularLocation>
</comment>
<dbReference type="CDD" id="cd06225">
    <property type="entry name" value="HAMP"/>
    <property type="match status" value="1"/>
</dbReference>
<protein>
    <submittedName>
        <fullName evidence="12">Methyl-accepting chemotaxis protein</fullName>
    </submittedName>
</protein>
<dbReference type="GO" id="GO:0004888">
    <property type="term" value="F:transmembrane signaling receptor activity"/>
    <property type="evidence" value="ECO:0007669"/>
    <property type="project" value="InterPro"/>
</dbReference>
<dbReference type="Proteomes" id="UP000279911">
    <property type="component" value="Unassembled WGS sequence"/>
</dbReference>
<dbReference type="GO" id="GO:0005886">
    <property type="term" value="C:plasma membrane"/>
    <property type="evidence" value="ECO:0007669"/>
    <property type="project" value="UniProtKB-SubCell"/>
</dbReference>
<evidence type="ECO:0000256" key="6">
    <source>
        <dbReference type="PROSITE-ProRule" id="PRU00284"/>
    </source>
</evidence>
<evidence type="ECO:0000256" key="2">
    <source>
        <dbReference type="ARBA" id="ARBA00022475"/>
    </source>
</evidence>
<evidence type="ECO:0000313" key="12">
    <source>
        <dbReference type="EMBL" id="RSD29464.1"/>
    </source>
</evidence>
<dbReference type="InterPro" id="IPR003660">
    <property type="entry name" value="HAMP_dom"/>
</dbReference>
<dbReference type="Pfam" id="PF00015">
    <property type="entry name" value="MCPsignal"/>
    <property type="match status" value="1"/>
</dbReference>
<comment type="similarity">
    <text evidence="5">Belongs to the methyl-accepting chemotaxis (MCP) protein family.</text>
</comment>
<evidence type="ECO:0000259" key="11">
    <source>
        <dbReference type="PROSITE" id="PS50885"/>
    </source>
</evidence>
<reference evidence="13" key="1">
    <citation type="submission" date="2018-12" db="EMBL/GenBank/DDBJ databases">
        <title>Bacillus chawlae sp. nov., Bacillus glennii sp. nov., and Bacillus saganii sp. nov. Isolated from the Vehicle Assembly Building at Kennedy Space Center where the Viking Spacecraft were Assembled.</title>
        <authorList>
            <person name="Seuylemezian A."/>
            <person name="Vaishampayan P."/>
        </authorList>
    </citation>
    <scope>NUCLEOTIDE SEQUENCE [LARGE SCALE GENOMIC DNA]</scope>
    <source>
        <strain evidence="13">DSM 13966</strain>
    </source>
</reference>
<name>A0A3R9EDS0_9BACI</name>
<evidence type="ECO:0000256" key="8">
    <source>
        <dbReference type="SAM" id="MobiDB-lite"/>
    </source>
</evidence>